<gene>
    <name evidence="2" type="ORF">OBE_14712</name>
</gene>
<protein>
    <submittedName>
        <fullName evidence="2">Uncharacterized protein</fullName>
    </submittedName>
</protein>
<comment type="caution">
    <text evidence="2">The sequence shown here is derived from an EMBL/GenBank/DDBJ whole genome shotgun (WGS) entry which is preliminary data.</text>
</comment>
<reference evidence="2" key="1">
    <citation type="journal article" date="2013" name="Environ. Microbiol.">
        <title>Microbiota from the distal guts of lean and obese adolescents exhibit partial functional redundancy besides clear differences in community structure.</title>
        <authorList>
            <person name="Ferrer M."/>
            <person name="Ruiz A."/>
            <person name="Lanza F."/>
            <person name="Haange S.B."/>
            <person name="Oberbach A."/>
            <person name="Till H."/>
            <person name="Bargiela R."/>
            <person name="Campoy C."/>
            <person name="Segura M.T."/>
            <person name="Richter M."/>
            <person name="von Bergen M."/>
            <person name="Seifert J."/>
            <person name="Suarez A."/>
        </authorList>
    </citation>
    <scope>NUCLEOTIDE SEQUENCE</scope>
</reference>
<accession>K1RKZ7</accession>
<dbReference type="EMBL" id="AJWZ01010142">
    <property type="protein sequence ID" value="EKC49307.1"/>
    <property type="molecule type" value="Genomic_DNA"/>
</dbReference>
<proteinExistence type="predicted"/>
<feature type="transmembrane region" description="Helical" evidence="1">
    <location>
        <begin position="21"/>
        <end position="45"/>
    </location>
</feature>
<evidence type="ECO:0000313" key="2">
    <source>
        <dbReference type="EMBL" id="EKC49307.1"/>
    </source>
</evidence>
<keyword evidence="1" id="KW-0812">Transmembrane</keyword>
<sequence length="56" mass="6800">MIDYLFFKFYRLWKYSSYSEIAVYAALLILAVFLNCNIHTIWGVLEQYKILPYPTR</sequence>
<keyword evidence="1" id="KW-1133">Transmembrane helix</keyword>
<evidence type="ECO:0000256" key="1">
    <source>
        <dbReference type="SAM" id="Phobius"/>
    </source>
</evidence>
<feature type="non-terminal residue" evidence="2">
    <location>
        <position position="56"/>
    </location>
</feature>
<organism evidence="2">
    <name type="scientific">human gut metagenome</name>
    <dbReference type="NCBI Taxonomy" id="408170"/>
    <lineage>
        <taxon>unclassified sequences</taxon>
        <taxon>metagenomes</taxon>
        <taxon>organismal metagenomes</taxon>
    </lineage>
</organism>
<dbReference type="AlphaFoldDB" id="K1RKZ7"/>
<keyword evidence="1" id="KW-0472">Membrane</keyword>
<name>K1RKZ7_9ZZZZ</name>